<dbReference type="Proteomes" id="UP000007800">
    <property type="component" value="Unassembled WGS sequence"/>
</dbReference>
<keyword evidence="2" id="KW-1185">Reference proteome</keyword>
<protein>
    <recommendedName>
        <fullName evidence="3">AttH domain-containing protein</fullName>
    </recommendedName>
</protein>
<evidence type="ECO:0000313" key="2">
    <source>
        <dbReference type="Proteomes" id="UP000007800"/>
    </source>
</evidence>
<dbReference type="InParanoid" id="C5L2J4"/>
<proteinExistence type="predicted"/>
<sequence length="262" mass="29479">MWSAKSLPLRIWLWYVTDEGESVVVVDYQSRSLSALQEVSEGQIRTELGLIGSLVLHDDVDDPRGVGELLLQHEGNTEMIHMHFATEGLHYPWEVTGQEEKVIHRPFLRGDVVINDEHILMHGYSKRYYGPSYGPVWGYRFIHTMLKDESTGKVEGVLWTADATFGKNKYNYWKLLNLDSGKVDSIPGEFTFHQQRMACSLCEGKMKKLTVNASVVHEWTLKGSNMLSEMSEAFGVAELTDSTGQVLASGPAFNEICYGSLG</sequence>
<reference evidence="1 2" key="1">
    <citation type="submission" date="2008-07" db="EMBL/GenBank/DDBJ databases">
        <authorList>
            <person name="El-Sayed N."/>
            <person name="Caler E."/>
            <person name="Inman J."/>
            <person name="Amedeo P."/>
            <person name="Hass B."/>
            <person name="Wortman J."/>
        </authorList>
    </citation>
    <scope>NUCLEOTIDE SEQUENCE [LARGE SCALE GENOMIC DNA]</scope>
    <source>
        <strain evidence="2">ATCC 50983 / TXsc</strain>
    </source>
</reference>
<name>C5L2J4_PERM5</name>
<evidence type="ECO:0008006" key="3">
    <source>
        <dbReference type="Google" id="ProtNLM"/>
    </source>
</evidence>
<gene>
    <name evidence="1" type="ORF">Pmar_PMAR021738</name>
</gene>
<dbReference type="RefSeq" id="XP_002777272.1">
    <property type="nucleotide sequence ID" value="XM_002777226.1"/>
</dbReference>
<dbReference type="GeneID" id="9065174"/>
<dbReference type="AlphaFoldDB" id="C5L2J4"/>
<organism evidence="2">
    <name type="scientific">Perkinsus marinus (strain ATCC 50983 / TXsc)</name>
    <dbReference type="NCBI Taxonomy" id="423536"/>
    <lineage>
        <taxon>Eukaryota</taxon>
        <taxon>Sar</taxon>
        <taxon>Alveolata</taxon>
        <taxon>Perkinsozoa</taxon>
        <taxon>Perkinsea</taxon>
        <taxon>Perkinsida</taxon>
        <taxon>Perkinsidae</taxon>
        <taxon>Perkinsus</taxon>
    </lineage>
</organism>
<accession>C5L2J4</accession>
<dbReference type="EMBL" id="GG678592">
    <property type="protein sequence ID" value="EER09088.1"/>
    <property type="molecule type" value="Genomic_DNA"/>
</dbReference>
<evidence type="ECO:0000313" key="1">
    <source>
        <dbReference type="EMBL" id="EER09088.1"/>
    </source>
</evidence>
<dbReference type="OMA" id="DEHILMH"/>